<proteinExistence type="predicted"/>
<name>A0A8J3B5Y9_9BURK</name>
<feature type="compositionally biased region" description="Basic and acidic residues" evidence="1">
    <location>
        <begin position="10"/>
        <end position="24"/>
    </location>
</feature>
<evidence type="ECO:0000313" key="3">
    <source>
        <dbReference type="Proteomes" id="UP000627205"/>
    </source>
</evidence>
<accession>A0A8J3B5Y9</accession>
<organism evidence="2 3">
    <name type="scientific">Oxalicibacterium solurbis</name>
    <dbReference type="NCBI Taxonomy" id="69280"/>
    <lineage>
        <taxon>Bacteria</taxon>
        <taxon>Pseudomonadati</taxon>
        <taxon>Pseudomonadota</taxon>
        <taxon>Betaproteobacteria</taxon>
        <taxon>Burkholderiales</taxon>
        <taxon>Oxalobacteraceae</taxon>
        <taxon>Oxalicibacterium</taxon>
    </lineage>
</organism>
<sequence length="72" mass="7956">MDIGNALEVQKLDPDQENFRKKDTPSFSKNIKSNCRLCFGASKSHDASAHEALNKSGRSKKVSKLLFTGDSK</sequence>
<dbReference type="Proteomes" id="UP000627205">
    <property type="component" value="Unassembled WGS sequence"/>
</dbReference>
<keyword evidence="3" id="KW-1185">Reference proteome</keyword>
<feature type="region of interest" description="Disordered" evidence="1">
    <location>
        <begin position="1"/>
        <end position="25"/>
    </location>
</feature>
<reference evidence="2" key="2">
    <citation type="submission" date="2020-09" db="EMBL/GenBank/DDBJ databases">
        <authorList>
            <person name="Sun Q."/>
            <person name="Sedlacek I."/>
        </authorList>
    </citation>
    <scope>NUCLEOTIDE SEQUENCE</scope>
    <source>
        <strain evidence="2">CCM 7664</strain>
    </source>
</reference>
<dbReference type="AlphaFoldDB" id="A0A8J3B5Y9"/>
<protein>
    <submittedName>
        <fullName evidence="2">Uncharacterized protein</fullName>
    </submittedName>
</protein>
<evidence type="ECO:0000313" key="2">
    <source>
        <dbReference type="EMBL" id="GGI55484.1"/>
    </source>
</evidence>
<gene>
    <name evidence="2" type="ORF">GCM10011430_26580</name>
</gene>
<comment type="caution">
    <text evidence="2">The sequence shown here is derived from an EMBL/GenBank/DDBJ whole genome shotgun (WGS) entry which is preliminary data.</text>
</comment>
<dbReference type="EMBL" id="BMDP01000004">
    <property type="protein sequence ID" value="GGI55484.1"/>
    <property type="molecule type" value="Genomic_DNA"/>
</dbReference>
<evidence type="ECO:0000256" key="1">
    <source>
        <dbReference type="SAM" id="MobiDB-lite"/>
    </source>
</evidence>
<reference evidence="2" key="1">
    <citation type="journal article" date="2014" name="Int. J. Syst. Evol. Microbiol.">
        <title>Complete genome sequence of Corynebacterium casei LMG S-19264T (=DSM 44701T), isolated from a smear-ripened cheese.</title>
        <authorList>
            <consortium name="US DOE Joint Genome Institute (JGI-PGF)"/>
            <person name="Walter F."/>
            <person name="Albersmeier A."/>
            <person name="Kalinowski J."/>
            <person name="Ruckert C."/>
        </authorList>
    </citation>
    <scope>NUCLEOTIDE SEQUENCE</scope>
    <source>
        <strain evidence="2">CCM 7664</strain>
    </source>
</reference>